<name>A0A835AX48_9POAL</name>
<evidence type="ECO:0000313" key="3">
    <source>
        <dbReference type="Proteomes" id="UP000636709"/>
    </source>
</evidence>
<dbReference type="Proteomes" id="UP000636709">
    <property type="component" value="Unassembled WGS sequence"/>
</dbReference>
<protein>
    <submittedName>
        <fullName evidence="2">Uncharacterized protein</fullName>
    </submittedName>
</protein>
<proteinExistence type="predicted"/>
<dbReference type="AlphaFoldDB" id="A0A835AX48"/>
<evidence type="ECO:0000313" key="2">
    <source>
        <dbReference type="EMBL" id="KAF8674798.1"/>
    </source>
</evidence>
<dbReference type="EMBL" id="JACEFO010002195">
    <property type="protein sequence ID" value="KAF8674798.1"/>
    <property type="molecule type" value="Genomic_DNA"/>
</dbReference>
<feature type="region of interest" description="Disordered" evidence="1">
    <location>
        <begin position="66"/>
        <end position="97"/>
    </location>
</feature>
<reference evidence="2" key="1">
    <citation type="submission" date="2020-07" db="EMBL/GenBank/DDBJ databases">
        <title>Genome sequence and genetic diversity analysis of an under-domesticated orphan crop, white fonio (Digitaria exilis).</title>
        <authorList>
            <person name="Bennetzen J.L."/>
            <person name="Chen S."/>
            <person name="Ma X."/>
            <person name="Wang X."/>
            <person name="Yssel A.E.J."/>
            <person name="Chaluvadi S.R."/>
            <person name="Johnson M."/>
            <person name="Gangashetty P."/>
            <person name="Hamidou F."/>
            <person name="Sanogo M.D."/>
            <person name="Zwaenepoel A."/>
            <person name="Wallace J."/>
            <person name="Van De Peer Y."/>
            <person name="Van Deynze A."/>
        </authorList>
    </citation>
    <scope>NUCLEOTIDE SEQUENCE</scope>
    <source>
        <tissue evidence="2">Leaves</tissue>
    </source>
</reference>
<organism evidence="2 3">
    <name type="scientific">Digitaria exilis</name>
    <dbReference type="NCBI Taxonomy" id="1010633"/>
    <lineage>
        <taxon>Eukaryota</taxon>
        <taxon>Viridiplantae</taxon>
        <taxon>Streptophyta</taxon>
        <taxon>Embryophyta</taxon>
        <taxon>Tracheophyta</taxon>
        <taxon>Spermatophyta</taxon>
        <taxon>Magnoliopsida</taxon>
        <taxon>Liliopsida</taxon>
        <taxon>Poales</taxon>
        <taxon>Poaceae</taxon>
        <taxon>PACMAD clade</taxon>
        <taxon>Panicoideae</taxon>
        <taxon>Panicodae</taxon>
        <taxon>Paniceae</taxon>
        <taxon>Anthephorinae</taxon>
        <taxon>Digitaria</taxon>
    </lineage>
</organism>
<accession>A0A835AX48</accession>
<comment type="caution">
    <text evidence="2">The sequence shown here is derived from an EMBL/GenBank/DDBJ whole genome shotgun (WGS) entry which is preliminary data.</text>
</comment>
<evidence type="ECO:0000256" key="1">
    <source>
        <dbReference type="SAM" id="MobiDB-lite"/>
    </source>
</evidence>
<dbReference type="InterPro" id="IPR004158">
    <property type="entry name" value="DUF247_pln"/>
</dbReference>
<keyword evidence="3" id="KW-1185">Reference proteome</keyword>
<dbReference type="Pfam" id="PF03140">
    <property type="entry name" value="DUF247"/>
    <property type="match status" value="1"/>
</dbReference>
<gene>
    <name evidence="2" type="ORF">HU200_048014</name>
</gene>
<feature type="region of interest" description="Disordered" evidence="1">
    <location>
        <begin position="1"/>
        <end position="50"/>
    </location>
</feature>
<feature type="compositionally biased region" description="Polar residues" evidence="1">
    <location>
        <begin position="67"/>
        <end position="80"/>
    </location>
</feature>
<sequence length="228" mass="25203">MAAVSELQAQPTYVHPTAASSGTLEQASAEALGAHPKVFDVPTHPPRTKPERLRATAFALGPYHTAAPSSRTWSATSSPPQSAPRHASRWPQDRPPRSALPCLPGEIHAGRWMMAIDTCFLLDFLLGYYHYYHRGEGEDGHGGVAAPSWISATVRDAMMLRDQLPLVLFVRNLELRMPPSWPHRTCSTAVLDRFIKDVCPIKIFTTAGICSSSSSTPRPERVRLRREQ</sequence>